<dbReference type="GO" id="GO:0004672">
    <property type="term" value="F:protein kinase activity"/>
    <property type="evidence" value="ECO:0007669"/>
    <property type="project" value="InterPro"/>
</dbReference>
<gene>
    <name evidence="3" type="ORF">D9619_006129</name>
</gene>
<comment type="caution">
    <text evidence="3">The sequence shown here is derived from an EMBL/GenBank/DDBJ whole genome shotgun (WGS) entry which is preliminary data.</text>
</comment>
<protein>
    <recommendedName>
        <fullName evidence="2">Protein kinase domain-containing protein</fullName>
    </recommendedName>
</protein>
<keyword evidence="4" id="KW-1185">Reference proteome</keyword>
<dbReference type="InterPro" id="IPR040976">
    <property type="entry name" value="Pkinase_fungal"/>
</dbReference>
<dbReference type="Proteomes" id="UP000567179">
    <property type="component" value="Unassembled WGS sequence"/>
</dbReference>
<reference evidence="3 4" key="1">
    <citation type="journal article" date="2020" name="ISME J.">
        <title>Uncovering the hidden diversity of litter-decomposition mechanisms in mushroom-forming fungi.</title>
        <authorList>
            <person name="Floudas D."/>
            <person name="Bentzer J."/>
            <person name="Ahren D."/>
            <person name="Johansson T."/>
            <person name="Persson P."/>
            <person name="Tunlid A."/>
        </authorList>
    </citation>
    <scope>NUCLEOTIDE SEQUENCE [LARGE SCALE GENOMIC DNA]</scope>
    <source>
        <strain evidence="3 4">CBS 101986</strain>
    </source>
</reference>
<dbReference type="InterPro" id="IPR000719">
    <property type="entry name" value="Prot_kinase_dom"/>
</dbReference>
<dbReference type="AlphaFoldDB" id="A0A8H5EY26"/>
<dbReference type="PROSITE" id="PS50011">
    <property type="entry name" value="PROTEIN_KINASE_DOM"/>
    <property type="match status" value="1"/>
</dbReference>
<evidence type="ECO:0000313" key="4">
    <source>
        <dbReference type="Proteomes" id="UP000567179"/>
    </source>
</evidence>
<evidence type="ECO:0000313" key="3">
    <source>
        <dbReference type="EMBL" id="KAF5316452.1"/>
    </source>
</evidence>
<dbReference type="PANTHER" id="PTHR38248">
    <property type="entry name" value="FUNK1 6"/>
    <property type="match status" value="1"/>
</dbReference>
<dbReference type="EMBL" id="JAACJJ010000042">
    <property type="protein sequence ID" value="KAF5316452.1"/>
    <property type="molecule type" value="Genomic_DNA"/>
</dbReference>
<accession>A0A8H5EY26</accession>
<feature type="domain" description="Protein kinase" evidence="2">
    <location>
        <begin position="248"/>
        <end position="762"/>
    </location>
</feature>
<dbReference type="SUPFAM" id="SSF56112">
    <property type="entry name" value="Protein kinase-like (PK-like)"/>
    <property type="match status" value="1"/>
</dbReference>
<sequence length="833" mass="94630">MAPTSDLGDFDDSECVISPRLGLNNNGDMHLSDIETFLEHYGACRLETWRPGECILQMASQASPVIQRDRTGHYFWTDFKASSRRRGKDIPVGFEPIKRIVDSVFAQTASKLRLTQDLHPRSSSRESKEDEKIDACYLRIPLSGSEHSCVDVYVPVELERERTKSTRDQANLHALAACHRLLTNDPRRMWIYAMTIEGPMVSLWYFSRSHSVKSIAFNWIEDPVTFVRVLLMFANATLDELGLDPSVHVAAPESGDGNISYVFEVPVQGSEPLFFKTMQPLSMRRPMRIAGRISRVWEVIQVSSADGITVFNPQKLVLKDVCLDTASKTEAENMDALFRDLDHFVGLGLEAEIQNELKANPCVNRQSLVSDPATMERLMSQFTDHEKRFESFDVAAKAHLRRNLTKRNYMSLFLTKRYTWKGQACKELSPDVKRCYSVFSRKYMEESPELDAVDEDIIPQTPWPDEVHGDTPEAHRITSCSRRFAPKCHSRFIYDEVCTTLQDLGTVGEVVDVLCQAIDALHILFAAGWVHRDISSNNIMAFRSSSDQPWTVKLADLEFARPMFDATRELDHDPRTGTPFFMAVEILAQQHLFELYIKPAIDNPFLPKTLATKLGIEEDDERFSYINAFGPTPFDKEDIPVPINLIRTVVPTEGSVVIHNFQHDLESIWWILLWITTSRVNCERSAKKAALVFTHDVKNFSGRRDLLRSGAIKSFSFLGDLDTGVTQTLETLRVAMFKDYLFRPIFGDLELPESYSSIHAKFAELFQWLQHKGGPWRAIKLQRAERGHQTATAQMPPAGVPDIVAGSKREREPSPSPSDSHRPSKRRKDGPGI</sequence>
<feature type="region of interest" description="Disordered" evidence="1">
    <location>
        <begin position="783"/>
        <end position="833"/>
    </location>
</feature>
<dbReference type="PANTHER" id="PTHR38248:SF2">
    <property type="entry name" value="FUNK1 11"/>
    <property type="match status" value="1"/>
</dbReference>
<dbReference type="Pfam" id="PF17667">
    <property type="entry name" value="Pkinase_fungal"/>
    <property type="match status" value="1"/>
</dbReference>
<dbReference type="Gene3D" id="1.10.510.10">
    <property type="entry name" value="Transferase(Phosphotransferase) domain 1"/>
    <property type="match status" value="1"/>
</dbReference>
<dbReference type="InterPro" id="IPR011009">
    <property type="entry name" value="Kinase-like_dom_sf"/>
</dbReference>
<evidence type="ECO:0000256" key="1">
    <source>
        <dbReference type="SAM" id="MobiDB-lite"/>
    </source>
</evidence>
<proteinExistence type="predicted"/>
<dbReference type="OrthoDB" id="3271139at2759"/>
<dbReference type="GO" id="GO:0005524">
    <property type="term" value="F:ATP binding"/>
    <property type="evidence" value="ECO:0007669"/>
    <property type="project" value="InterPro"/>
</dbReference>
<feature type="compositionally biased region" description="Basic residues" evidence="1">
    <location>
        <begin position="823"/>
        <end position="833"/>
    </location>
</feature>
<organism evidence="3 4">
    <name type="scientific">Psilocybe cf. subviscida</name>
    <dbReference type="NCBI Taxonomy" id="2480587"/>
    <lineage>
        <taxon>Eukaryota</taxon>
        <taxon>Fungi</taxon>
        <taxon>Dikarya</taxon>
        <taxon>Basidiomycota</taxon>
        <taxon>Agaricomycotina</taxon>
        <taxon>Agaricomycetes</taxon>
        <taxon>Agaricomycetidae</taxon>
        <taxon>Agaricales</taxon>
        <taxon>Agaricineae</taxon>
        <taxon>Strophariaceae</taxon>
        <taxon>Psilocybe</taxon>
    </lineage>
</organism>
<name>A0A8H5EY26_9AGAR</name>
<evidence type="ECO:0000259" key="2">
    <source>
        <dbReference type="PROSITE" id="PS50011"/>
    </source>
</evidence>